<gene>
    <name evidence="5" type="ORF">MGAL_10B056417</name>
</gene>
<organism evidence="5 6">
    <name type="scientific">Mytilus galloprovincialis</name>
    <name type="common">Mediterranean mussel</name>
    <dbReference type="NCBI Taxonomy" id="29158"/>
    <lineage>
        <taxon>Eukaryota</taxon>
        <taxon>Metazoa</taxon>
        <taxon>Spiralia</taxon>
        <taxon>Lophotrochozoa</taxon>
        <taxon>Mollusca</taxon>
        <taxon>Bivalvia</taxon>
        <taxon>Autobranchia</taxon>
        <taxon>Pteriomorphia</taxon>
        <taxon>Mytilida</taxon>
        <taxon>Mytiloidea</taxon>
        <taxon>Mytilidae</taxon>
        <taxon>Mytilinae</taxon>
        <taxon>Mytilus</taxon>
    </lineage>
</organism>
<feature type="repeat" description="ANK" evidence="3">
    <location>
        <begin position="84"/>
        <end position="106"/>
    </location>
</feature>
<sequence>MVIPWRLVLLVVKARFGYTLLHKAVKGGFINIVQFLLERADIDPNKTDKDGSTPFDIAAEEERFKIVKLLLERTTIDLKKVYKDGNTVLHKATRSGELELVQLLLKTSNIDPNQKNKIDGDTPLHKAVRDKNLSMVQLLLERGDINPDKVNRFIKENSAAEDCVTGAYHTQYKSQHIS</sequence>
<proteinExistence type="predicted"/>
<dbReference type="SMART" id="SM00248">
    <property type="entry name" value="ANK"/>
    <property type="match status" value="4"/>
</dbReference>
<dbReference type="EMBL" id="UYJE01008455">
    <property type="protein sequence ID" value="VDI64026.1"/>
    <property type="molecule type" value="Genomic_DNA"/>
</dbReference>
<keyword evidence="1" id="KW-0677">Repeat</keyword>
<evidence type="ECO:0000256" key="2">
    <source>
        <dbReference type="ARBA" id="ARBA00023043"/>
    </source>
</evidence>
<dbReference type="Proteomes" id="UP000596742">
    <property type="component" value="Unassembled WGS sequence"/>
</dbReference>
<dbReference type="PANTHER" id="PTHR24198:SF165">
    <property type="entry name" value="ANKYRIN REPEAT-CONTAINING PROTEIN-RELATED"/>
    <property type="match status" value="1"/>
</dbReference>
<evidence type="ECO:0000256" key="3">
    <source>
        <dbReference type="PROSITE-ProRule" id="PRU00023"/>
    </source>
</evidence>
<name>A0A8B6GIB8_MYTGA</name>
<evidence type="ECO:0000313" key="6">
    <source>
        <dbReference type="Proteomes" id="UP000596742"/>
    </source>
</evidence>
<feature type="chain" id="PRO_5032977644" evidence="4">
    <location>
        <begin position="20"/>
        <end position="178"/>
    </location>
</feature>
<keyword evidence="6" id="KW-1185">Reference proteome</keyword>
<keyword evidence="2 3" id="KW-0040">ANK repeat</keyword>
<dbReference type="Pfam" id="PF12796">
    <property type="entry name" value="Ank_2"/>
    <property type="match status" value="2"/>
</dbReference>
<protein>
    <submittedName>
        <fullName evidence="5">Uncharacterized protein</fullName>
    </submittedName>
</protein>
<dbReference type="PROSITE" id="PS50297">
    <property type="entry name" value="ANK_REP_REGION"/>
    <property type="match status" value="2"/>
</dbReference>
<evidence type="ECO:0000313" key="5">
    <source>
        <dbReference type="EMBL" id="VDI64026.1"/>
    </source>
</evidence>
<dbReference type="OrthoDB" id="6143579at2759"/>
<dbReference type="SUPFAM" id="SSF48403">
    <property type="entry name" value="Ankyrin repeat"/>
    <property type="match status" value="1"/>
</dbReference>
<evidence type="ECO:0000256" key="4">
    <source>
        <dbReference type="SAM" id="SignalP"/>
    </source>
</evidence>
<dbReference type="Gene3D" id="1.25.40.20">
    <property type="entry name" value="Ankyrin repeat-containing domain"/>
    <property type="match status" value="1"/>
</dbReference>
<dbReference type="InterPro" id="IPR036770">
    <property type="entry name" value="Ankyrin_rpt-contain_sf"/>
</dbReference>
<accession>A0A8B6GIB8</accession>
<comment type="caution">
    <text evidence="5">The sequence shown here is derived from an EMBL/GenBank/DDBJ whole genome shotgun (WGS) entry which is preliminary data.</text>
</comment>
<dbReference type="PANTHER" id="PTHR24198">
    <property type="entry name" value="ANKYRIN REPEAT AND PROTEIN KINASE DOMAIN-CONTAINING PROTEIN"/>
    <property type="match status" value="1"/>
</dbReference>
<feature type="repeat" description="ANK" evidence="3">
    <location>
        <begin position="119"/>
        <end position="143"/>
    </location>
</feature>
<evidence type="ECO:0000256" key="1">
    <source>
        <dbReference type="ARBA" id="ARBA00022737"/>
    </source>
</evidence>
<dbReference type="InterPro" id="IPR002110">
    <property type="entry name" value="Ankyrin_rpt"/>
</dbReference>
<reference evidence="5" key="1">
    <citation type="submission" date="2018-11" db="EMBL/GenBank/DDBJ databases">
        <authorList>
            <person name="Alioto T."/>
            <person name="Alioto T."/>
        </authorList>
    </citation>
    <scope>NUCLEOTIDE SEQUENCE</scope>
</reference>
<feature type="signal peptide" evidence="4">
    <location>
        <begin position="1"/>
        <end position="19"/>
    </location>
</feature>
<dbReference type="AlphaFoldDB" id="A0A8B6GIB8"/>
<keyword evidence="4" id="KW-0732">Signal</keyword>
<dbReference type="PROSITE" id="PS50088">
    <property type="entry name" value="ANK_REPEAT"/>
    <property type="match status" value="2"/>
</dbReference>